<dbReference type="Proteomes" id="UP000053263">
    <property type="component" value="Unassembled WGS sequence"/>
</dbReference>
<dbReference type="EC" id="1.1.3.37" evidence="5 11"/>
<comment type="subcellular location">
    <subcellularLocation>
        <location evidence="2">Membrane</location>
    </subcellularLocation>
    <subcellularLocation>
        <location evidence="11">Mitochondrion membrane</location>
    </subcellularLocation>
</comment>
<dbReference type="InterPro" id="IPR010031">
    <property type="entry name" value="FAD_lactone_oxidase-like"/>
</dbReference>
<keyword evidence="9" id="KW-0472">Membrane</keyword>
<dbReference type="InterPro" id="IPR006094">
    <property type="entry name" value="Oxid_FAD_bind_N"/>
</dbReference>
<evidence type="ECO:0000256" key="1">
    <source>
        <dbReference type="ARBA" id="ARBA00001974"/>
    </source>
</evidence>
<evidence type="ECO:0000256" key="4">
    <source>
        <dbReference type="ARBA" id="ARBA00005466"/>
    </source>
</evidence>
<evidence type="ECO:0000256" key="10">
    <source>
        <dbReference type="ARBA" id="ARBA00033418"/>
    </source>
</evidence>
<dbReference type="GO" id="GO:0031966">
    <property type="term" value="C:mitochondrial membrane"/>
    <property type="evidence" value="ECO:0007669"/>
    <property type="project" value="UniProtKB-SubCell"/>
</dbReference>
<evidence type="ECO:0000256" key="8">
    <source>
        <dbReference type="ARBA" id="ARBA00023002"/>
    </source>
</evidence>
<comment type="pathway">
    <text evidence="3 11">Cofactor biosynthesis; D-erythroascorbate biosynthesis; dehydro-D-arabinono-1,4-lactone from D-arabinose: step 2/2.</text>
</comment>
<keyword evidence="6 11" id="KW-0285">Flavoprotein</keyword>
<dbReference type="InterPro" id="IPR016166">
    <property type="entry name" value="FAD-bd_PCMH"/>
</dbReference>
<proteinExistence type="inferred from homology"/>
<comment type="similarity">
    <text evidence="4 11">Belongs to the oxygen-dependent FAD-linked oxidoreductase family.</text>
</comment>
<evidence type="ECO:0000256" key="5">
    <source>
        <dbReference type="ARBA" id="ARBA00013136"/>
    </source>
</evidence>
<dbReference type="InterPro" id="IPR016171">
    <property type="entry name" value="Vanillyl_alc_oxidase_C-sub2"/>
</dbReference>
<dbReference type="Gene3D" id="3.30.70.2520">
    <property type="match status" value="1"/>
</dbReference>
<gene>
    <name evidence="13" type="ORF">PLICRDRAFT_118419</name>
</gene>
<dbReference type="NCBIfam" id="TIGR01678">
    <property type="entry name" value="FAD_lactone_ox"/>
    <property type="match status" value="1"/>
</dbReference>
<organism evidence="13 14">
    <name type="scientific">Plicaturopsis crispa FD-325 SS-3</name>
    <dbReference type="NCBI Taxonomy" id="944288"/>
    <lineage>
        <taxon>Eukaryota</taxon>
        <taxon>Fungi</taxon>
        <taxon>Dikarya</taxon>
        <taxon>Basidiomycota</taxon>
        <taxon>Agaricomycotina</taxon>
        <taxon>Agaricomycetes</taxon>
        <taxon>Agaricomycetidae</taxon>
        <taxon>Amylocorticiales</taxon>
        <taxon>Amylocorticiaceae</taxon>
        <taxon>Plicatura</taxon>
        <taxon>Plicaturopsis crispa</taxon>
    </lineage>
</organism>
<protein>
    <recommendedName>
        <fullName evidence="5 11">D-arabinono-1,4-lactone oxidase</fullName>
        <shortName evidence="11">ALO</shortName>
        <ecNumber evidence="5 11">1.1.3.37</ecNumber>
    </recommendedName>
    <alternativeName>
        <fullName evidence="10 11">L-galactono-gamma-lactone oxidase</fullName>
    </alternativeName>
</protein>
<comment type="catalytic activity">
    <reaction evidence="11">
        <text>D-arabinono-1,4-lactone + O2 = dehydro-D-arabinono-1,4-lactone + H2O2 + H(+)</text>
        <dbReference type="Rhea" id="RHEA:23756"/>
        <dbReference type="ChEBI" id="CHEBI:15378"/>
        <dbReference type="ChEBI" id="CHEBI:15379"/>
        <dbReference type="ChEBI" id="CHEBI:16240"/>
        <dbReference type="ChEBI" id="CHEBI:16292"/>
        <dbReference type="ChEBI" id="CHEBI:58277"/>
        <dbReference type="EC" id="1.1.3.37"/>
    </reaction>
</comment>
<evidence type="ECO:0000256" key="2">
    <source>
        <dbReference type="ARBA" id="ARBA00004370"/>
    </source>
</evidence>
<evidence type="ECO:0000256" key="11">
    <source>
        <dbReference type="RuleBase" id="RU367158"/>
    </source>
</evidence>
<keyword evidence="11" id="KW-0496">Mitochondrion</keyword>
<dbReference type="InterPro" id="IPR016167">
    <property type="entry name" value="FAD-bd_PCMH_sub1"/>
</dbReference>
<evidence type="ECO:0000256" key="9">
    <source>
        <dbReference type="ARBA" id="ARBA00023136"/>
    </source>
</evidence>
<evidence type="ECO:0000256" key="6">
    <source>
        <dbReference type="ARBA" id="ARBA00022630"/>
    </source>
</evidence>
<keyword evidence="14" id="KW-1185">Reference proteome</keyword>
<dbReference type="InterPro" id="IPR016169">
    <property type="entry name" value="FAD-bd_PCMH_sub2"/>
</dbReference>
<feature type="domain" description="FAD-binding PCMH-type" evidence="12">
    <location>
        <begin position="42"/>
        <end position="212"/>
    </location>
</feature>
<evidence type="ECO:0000313" key="13">
    <source>
        <dbReference type="EMBL" id="KII84107.1"/>
    </source>
</evidence>
<dbReference type="GO" id="GO:0071949">
    <property type="term" value="F:FAD binding"/>
    <property type="evidence" value="ECO:0007669"/>
    <property type="project" value="UniProtKB-UniRule"/>
</dbReference>
<name>A0A0C9SQW2_PLICR</name>
<dbReference type="InterPro" id="IPR036318">
    <property type="entry name" value="FAD-bd_PCMH-like_sf"/>
</dbReference>
<dbReference type="PANTHER" id="PTHR43762">
    <property type="entry name" value="L-GULONOLACTONE OXIDASE"/>
    <property type="match status" value="1"/>
</dbReference>
<evidence type="ECO:0000256" key="7">
    <source>
        <dbReference type="ARBA" id="ARBA00022827"/>
    </source>
</evidence>
<dbReference type="GO" id="GO:0003885">
    <property type="term" value="F:D-arabinono-1,4-lactone oxidase activity"/>
    <property type="evidence" value="ECO:0007669"/>
    <property type="project" value="UniProtKB-UniRule"/>
</dbReference>
<accession>A0A0C9SQW2</accession>
<dbReference type="Pfam" id="PF04030">
    <property type="entry name" value="ALO"/>
    <property type="match status" value="1"/>
</dbReference>
<dbReference type="InterPro" id="IPR007173">
    <property type="entry name" value="ALO_C"/>
</dbReference>
<dbReference type="InterPro" id="IPR030654">
    <property type="entry name" value="Sugar_lactone_oxidase"/>
</dbReference>
<dbReference type="AlphaFoldDB" id="A0A0C9SQW2"/>
<dbReference type="Gene3D" id="3.30.465.10">
    <property type="match status" value="1"/>
</dbReference>
<keyword evidence="8 11" id="KW-0560">Oxidoreductase</keyword>
<dbReference type="Gene3D" id="1.10.45.10">
    <property type="entry name" value="Vanillyl-alcohol Oxidase, Chain A, domain 4"/>
    <property type="match status" value="1"/>
</dbReference>
<dbReference type="EMBL" id="KN832572">
    <property type="protein sequence ID" value="KII84107.1"/>
    <property type="molecule type" value="Genomic_DNA"/>
</dbReference>
<comment type="cofactor">
    <cofactor evidence="1 11">
        <name>FAD</name>
        <dbReference type="ChEBI" id="CHEBI:57692"/>
    </cofactor>
</comment>
<dbReference type="Pfam" id="PF01565">
    <property type="entry name" value="FAD_binding_4"/>
    <property type="match status" value="1"/>
</dbReference>
<evidence type="ECO:0000256" key="3">
    <source>
        <dbReference type="ARBA" id="ARBA00005083"/>
    </source>
</evidence>
<dbReference type="PIRSF" id="PIRSF000136">
    <property type="entry name" value="LGO_GLO"/>
    <property type="match status" value="1"/>
</dbReference>
<dbReference type="SUPFAM" id="SSF56176">
    <property type="entry name" value="FAD-binding/transporter-associated domain-like"/>
    <property type="match status" value="1"/>
</dbReference>
<evidence type="ECO:0000259" key="12">
    <source>
        <dbReference type="PROSITE" id="PS51387"/>
    </source>
</evidence>
<dbReference type="Gene3D" id="3.30.43.10">
    <property type="entry name" value="Uridine Diphospho-n-acetylenolpyruvylglucosamine Reductase, domain 2"/>
    <property type="match status" value="1"/>
</dbReference>
<dbReference type="UniPathway" id="UPA00771">
    <property type="reaction ID" value="UER00766"/>
</dbReference>
<dbReference type="OrthoDB" id="610608at2759"/>
<dbReference type="PROSITE" id="PS51387">
    <property type="entry name" value="FAD_PCMH"/>
    <property type="match status" value="1"/>
</dbReference>
<evidence type="ECO:0000313" key="14">
    <source>
        <dbReference type="Proteomes" id="UP000053263"/>
    </source>
</evidence>
<dbReference type="PANTHER" id="PTHR43762:SF1">
    <property type="entry name" value="D-ARABINONO-1,4-LACTONE OXIDASE"/>
    <property type="match status" value="1"/>
</dbReference>
<keyword evidence="7 11" id="KW-0274">FAD</keyword>
<reference evidence="13 14" key="1">
    <citation type="submission" date="2014-06" db="EMBL/GenBank/DDBJ databases">
        <title>Evolutionary Origins and Diversification of the Mycorrhizal Mutualists.</title>
        <authorList>
            <consortium name="DOE Joint Genome Institute"/>
            <consortium name="Mycorrhizal Genomics Consortium"/>
            <person name="Kohler A."/>
            <person name="Kuo A."/>
            <person name="Nagy L.G."/>
            <person name="Floudas D."/>
            <person name="Copeland A."/>
            <person name="Barry K.W."/>
            <person name="Cichocki N."/>
            <person name="Veneault-Fourrey C."/>
            <person name="LaButti K."/>
            <person name="Lindquist E.A."/>
            <person name="Lipzen A."/>
            <person name="Lundell T."/>
            <person name="Morin E."/>
            <person name="Murat C."/>
            <person name="Riley R."/>
            <person name="Ohm R."/>
            <person name="Sun H."/>
            <person name="Tunlid A."/>
            <person name="Henrissat B."/>
            <person name="Grigoriev I.V."/>
            <person name="Hibbett D.S."/>
            <person name="Martin F."/>
        </authorList>
    </citation>
    <scope>NUCLEOTIDE SEQUENCE [LARGE SCALE GENOMIC DNA]</scope>
    <source>
        <strain evidence="13 14">FD-325 SS-3</strain>
    </source>
</reference>
<sequence length="484" mass="54827">MSTDTPTNLSEIPLDALYALLQPITISAASPRSRFTNWGQTFTCVPLSVFEPEDEYQCRLILELARREGKTVRATGVGHSPSDLACTSGYMLRTEKLNRVLQVDKEKRFVVAEAGINLHVLHEKLAEHGLAMINVGSISDQTLGGIVTTATHGSGIHYGVISTHVMALTILLADGSRVYCSRHERTDLFTASICGLGSTGLILTIQLEVEPKFRLKELQETISFDDGVDRLDELVSAAEHVRIWWFASAGTFRVSSANRSVEAPIPGGSWLWHSLIGFHVMQFLLFAGRYFTSLIPWIGRFAAWLVSDTTVSIDDGYKIFNLDCRYPQHTTEWAIPYENTRACLLELREWIESEYADPNGLRHHFPMEIRFSDADNIWLSPSSGQRTCWIGIVQYKPYGFNVPYRKLFARFEAILVRHGGRPHWAKAHHLRPAQLRALYPRFDDFIGVIDKVDPRGMFRNEYIQRHLFGMQGPEVDGRVFKELQ</sequence>
<dbReference type="HOGENOM" id="CLU_003896_4_1_1"/>